<dbReference type="GO" id="GO:0043022">
    <property type="term" value="F:ribosome binding"/>
    <property type="evidence" value="ECO:0007669"/>
    <property type="project" value="InterPro"/>
</dbReference>
<evidence type="ECO:0000256" key="3">
    <source>
        <dbReference type="ARBA" id="ARBA00022552"/>
    </source>
</evidence>
<accession>Q6SFU4</accession>
<comment type="subunit">
    <text evidence="5">Binds ribosomal protein uS19.</text>
</comment>
<organism evidence="8">
    <name type="scientific">uncultured marine bacterium 578</name>
    <dbReference type="NCBI Taxonomy" id="257399"/>
    <lineage>
        <taxon>Bacteria</taxon>
        <taxon>environmental samples</taxon>
    </lineage>
</organism>
<dbReference type="GO" id="GO:0005840">
    <property type="term" value="C:ribosome"/>
    <property type="evidence" value="ECO:0007669"/>
    <property type="project" value="InterPro"/>
</dbReference>
<gene>
    <name evidence="5 8" type="primary">rimM</name>
    <name evidence="8" type="ORF">MBMO_EBAC080-L31E09.36</name>
</gene>
<dbReference type="SUPFAM" id="SSF50447">
    <property type="entry name" value="Translation proteins"/>
    <property type="match status" value="1"/>
</dbReference>
<keyword evidence="4 5" id="KW-0143">Chaperone</keyword>
<evidence type="ECO:0000259" key="7">
    <source>
        <dbReference type="Pfam" id="PF24986"/>
    </source>
</evidence>
<dbReference type="HAMAP" id="MF_00014">
    <property type="entry name" value="Ribosome_mat_RimM"/>
    <property type="match status" value="1"/>
</dbReference>
<dbReference type="Gene3D" id="2.40.30.60">
    <property type="entry name" value="RimM"/>
    <property type="match status" value="1"/>
</dbReference>
<keyword evidence="3 5" id="KW-0698">rRNA processing</keyword>
<evidence type="ECO:0000256" key="5">
    <source>
        <dbReference type="HAMAP-Rule" id="MF_00014"/>
    </source>
</evidence>
<dbReference type="InterPro" id="IPR011961">
    <property type="entry name" value="RimM"/>
</dbReference>
<protein>
    <recommendedName>
        <fullName evidence="5">Ribosome maturation factor RimM</fullName>
    </recommendedName>
</protein>
<dbReference type="SUPFAM" id="SSF50346">
    <property type="entry name" value="PRC-barrel domain"/>
    <property type="match status" value="1"/>
</dbReference>
<proteinExistence type="inferred from homology"/>
<dbReference type="GO" id="GO:0006364">
    <property type="term" value="P:rRNA processing"/>
    <property type="evidence" value="ECO:0007669"/>
    <property type="project" value="UniProtKB-UniRule"/>
</dbReference>
<evidence type="ECO:0000256" key="2">
    <source>
        <dbReference type="ARBA" id="ARBA00022517"/>
    </source>
</evidence>
<comment type="similarity">
    <text evidence="5">Belongs to the RimM family.</text>
</comment>
<comment type="subcellular location">
    <subcellularLocation>
        <location evidence="5">Cytoplasm</location>
    </subcellularLocation>
</comment>
<dbReference type="NCBIfam" id="TIGR02273">
    <property type="entry name" value="16S_RimM"/>
    <property type="match status" value="1"/>
</dbReference>
<feature type="domain" description="Ribosome maturation factor RimM PRC barrel" evidence="7">
    <location>
        <begin position="107"/>
        <end position="172"/>
    </location>
</feature>
<dbReference type="InterPro" id="IPR011033">
    <property type="entry name" value="PRC_barrel-like_sf"/>
</dbReference>
<dbReference type="PANTHER" id="PTHR33692:SF1">
    <property type="entry name" value="RIBOSOME MATURATION FACTOR RIMM"/>
    <property type="match status" value="1"/>
</dbReference>
<comment type="domain">
    <text evidence="5">The PRC barrel domain binds ribosomal protein uS19.</text>
</comment>
<dbReference type="GO" id="GO:0005737">
    <property type="term" value="C:cytoplasm"/>
    <property type="evidence" value="ECO:0007669"/>
    <property type="project" value="UniProtKB-SubCell"/>
</dbReference>
<evidence type="ECO:0000259" key="6">
    <source>
        <dbReference type="Pfam" id="PF01782"/>
    </source>
</evidence>
<sequence>MVLPTPQPDEKKLLVGKINGFFGIQGWVKIFSYTEPRKNILNYQPWYSINDGVYEKIEITNGREQSKTIVAHIKGVDNRDQSLKLIGRDLYIDKEQLPKLADGKHYWYELVGFSVINQDKIELGVVDYLVDTGSNNVLVTKGKKEYWIPYVEPFLVSIDHENREITVDWDEDF</sequence>
<comment type="function">
    <text evidence="5">An accessory protein needed during the final step in the assembly of 30S ribosomal subunit, possibly for assembly of the head region. Essential for efficient processing of 16S rRNA. May be needed both before and after RbfA during the maturation of 16S rRNA. It has affinity for free ribosomal 30S subunits but not for 70S ribosomes.</text>
</comment>
<dbReference type="Pfam" id="PF24986">
    <property type="entry name" value="PRC_RimM"/>
    <property type="match status" value="1"/>
</dbReference>
<evidence type="ECO:0000313" key="8">
    <source>
        <dbReference type="EMBL" id="AAR38118.1"/>
    </source>
</evidence>
<dbReference type="EMBL" id="AY458646">
    <property type="protein sequence ID" value="AAR38118.1"/>
    <property type="molecule type" value="Genomic_DNA"/>
</dbReference>
<feature type="domain" description="RimM N-terminal" evidence="6">
    <location>
        <begin position="15"/>
        <end position="96"/>
    </location>
</feature>
<dbReference type="AlphaFoldDB" id="Q6SFU4"/>
<dbReference type="InterPro" id="IPR036976">
    <property type="entry name" value="RimM_N_sf"/>
</dbReference>
<dbReference type="InterPro" id="IPR056792">
    <property type="entry name" value="PRC_RimM"/>
</dbReference>
<dbReference type="InterPro" id="IPR002676">
    <property type="entry name" value="RimM_N"/>
</dbReference>
<dbReference type="GO" id="GO:0042274">
    <property type="term" value="P:ribosomal small subunit biogenesis"/>
    <property type="evidence" value="ECO:0007669"/>
    <property type="project" value="UniProtKB-UniRule"/>
</dbReference>
<keyword evidence="2 5" id="KW-0690">Ribosome biogenesis</keyword>
<dbReference type="Pfam" id="PF01782">
    <property type="entry name" value="RimM"/>
    <property type="match status" value="1"/>
</dbReference>
<reference evidence="8" key="2">
    <citation type="submission" date="2003-12" db="EMBL/GenBank/DDBJ databases">
        <title>Monterey Bay Coastal Ocean Microbial Observatory environmental clone sequencing.</title>
        <authorList>
            <person name="DeLong E.F."/>
        </authorList>
    </citation>
    <scope>NUCLEOTIDE SEQUENCE</scope>
</reference>
<dbReference type="InterPro" id="IPR009000">
    <property type="entry name" value="Transl_B-barrel_sf"/>
</dbReference>
<keyword evidence="1 5" id="KW-0963">Cytoplasm</keyword>
<evidence type="ECO:0000256" key="4">
    <source>
        <dbReference type="ARBA" id="ARBA00023186"/>
    </source>
</evidence>
<evidence type="ECO:0000256" key="1">
    <source>
        <dbReference type="ARBA" id="ARBA00022490"/>
    </source>
</evidence>
<dbReference type="Gene3D" id="2.30.30.240">
    <property type="entry name" value="PRC-barrel domain"/>
    <property type="match status" value="1"/>
</dbReference>
<reference evidence="8" key="1">
    <citation type="submission" date="2003-11" db="EMBL/GenBank/DDBJ databases">
        <authorList>
            <person name="Heidelberg J.F."/>
            <person name="Eisen J.A."/>
            <person name="Nelson W.C."/>
            <person name="DeLong E.F."/>
        </authorList>
    </citation>
    <scope>NUCLEOTIDE SEQUENCE</scope>
</reference>
<dbReference type="PANTHER" id="PTHR33692">
    <property type="entry name" value="RIBOSOME MATURATION FACTOR RIMM"/>
    <property type="match status" value="1"/>
</dbReference>
<name>Q6SFU4_9BACT</name>